<accession>A0A0A9CVP1</accession>
<proteinExistence type="predicted"/>
<dbReference type="AlphaFoldDB" id="A0A0A9CVP1"/>
<reference evidence="1" key="1">
    <citation type="submission" date="2014-09" db="EMBL/GenBank/DDBJ databases">
        <authorList>
            <person name="Magalhaes I.L.F."/>
            <person name="Oliveira U."/>
            <person name="Santos F.R."/>
            <person name="Vidigal T.H.D.A."/>
            <person name="Brescovit A.D."/>
            <person name="Santos A.J."/>
        </authorList>
    </citation>
    <scope>NUCLEOTIDE SEQUENCE</scope>
    <source>
        <tissue evidence="1">Shoot tissue taken approximately 20 cm above the soil surface</tissue>
    </source>
</reference>
<sequence length="34" mass="3809">MLSCPFVMYEKQHACHLSAVLRGAYHAYEGPSVI</sequence>
<protein>
    <submittedName>
        <fullName evidence="1">Uncharacterized protein</fullName>
    </submittedName>
</protein>
<organism evidence="1">
    <name type="scientific">Arundo donax</name>
    <name type="common">Giant reed</name>
    <name type="synonym">Donax arundinaceus</name>
    <dbReference type="NCBI Taxonomy" id="35708"/>
    <lineage>
        <taxon>Eukaryota</taxon>
        <taxon>Viridiplantae</taxon>
        <taxon>Streptophyta</taxon>
        <taxon>Embryophyta</taxon>
        <taxon>Tracheophyta</taxon>
        <taxon>Spermatophyta</taxon>
        <taxon>Magnoliopsida</taxon>
        <taxon>Liliopsida</taxon>
        <taxon>Poales</taxon>
        <taxon>Poaceae</taxon>
        <taxon>PACMAD clade</taxon>
        <taxon>Arundinoideae</taxon>
        <taxon>Arundineae</taxon>
        <taxon>Arundo</taxon>
    </lineage>
</organism>
<dbReference type="EMBL" id="GBRH01220430">
    <property type="protein sequence ID" value="JAD77465.1"/>
    <property type="molecule type" value="Transcribed_RNA"/>
</dbReference>
<name>A0A0A9CVP1_ARUDO</name>
<reference evidence="1" key="2">
    <citation type="journal article" date="2015" name="Data Brief">
        <title>Shoot transcriptome of the giant reed, Arundo donax.</title>
        <authorList>
            <person name="Barrero R.A."/>
            <person name="Guerrero F.D."/>
            <person name="Moolhuijzen P."/>
            <person name="Goolsby J.A."/>
            <person name="Tidwell J."/>
            <person name="Bellgard S.E."/>
            <person name="Bellgard M.I."/>
        </authorList>
    </citation>
    <scope>NUCLEOTIDE SEQUENCE</scope>
    <source>
        <tissue evidence="1">Shoot tissue taken approximately 20 cm above the soil surface</tissue>
    </source>
</reference>
<evidence type="ECO:0000313" key="1">
    <source>
        <dbReference type="EMBL" id="JAD77465.1"/>
    </source>
</evidence>